<evidence type="ECO:0000256" key="6">
    <source>
        <dbReference type="SAM" id="Phobius"/>
    </source>
</evidence>
<keyword evidence="9" id="KW-1185">Reference proteome</keyword>
<dbReference type="PROSITE" id="PS50850">
    <property type="entry name" value="MFS"/>
    <property type="match status" value="1"/>
</dbReference>
<dbReference type="FunFam" id="1.20.1250.20:FF:000140">
    <property type="entry name" value="Putative MFS phospholipid transporter"/>
    <property type="match status" value="1"/>
</dbReference>
<keyword evidence="2" id="KW-0813">Transport</keyword>
<evidence type="ECO:0000256" key="1">
    <source>
        <dbReference type="ARBA" id="ARBA00004141"/>
    </source>
</evidence>
<dbReference type="SUPFAM" id="SSF103473">
    <property type="entry name" value="MFS general substrate transporter"/>
    <property type="match status" value="1"/>
</dbReference>
<sequence>MDEKRVPAVKAEVVKGMSQISLIFACGTALFSDGYANGVIGAVNTILTTLYPDYFNLTNSNYSTVLNSLIFAGTVVGMLTFGIVSDKLGRKAGMMTATGIVFVFSALSAGSYGGGTIGGMVAALSAWRFLLGIGIGAEYPCGSVAASEQTEGPGVSKNAQHRWFALATNTMIDWGFVVSSFVPLVLLWIFGPNHLRAIWRIALGLGVVPAAAVFLWRLKMVESARYARDSMKHARMPYGLFLRKYWHKLAAICLTWFIYDFITYPFGIYSSQIINTIQANQDLYQSFGWATVVNLFYIPGTIAGAFLIDYLGPKYCMILGLCLQAIFGFFMSGFYETLIQPTHIAGFAIMYGLFLTFGELGPGNNLGLLAAKSGPTAFRGQFYGIAAAVGKIGAFVGTWCFPPMIRAFSEGGTNPVRGTTGPFWVGSGLAILSALITFFLIRPVDHDGMEREDREFREYLQAHGYDISQMGMTEEIVSVDSLPDDMKEKEPESNEVVHAV</sequence>
<organism evidence="8 9">
    <name type="scientific">Calocera cornea HHB12733</name>
    <dbReference type="NCBI Taxonomy" id="1353952"/>
    <lineage>
        <taxon>Eukaryota</taxon>
        <taxon>Fungi</taxon>
        <taxon>Dikarya</taxon>
        <taxon>Basidiomycota</taxon>
        <taxon>Agaricomycotina</taxon>
        <taxon>Dacrymycetes</taxon>
        <taxon>Dacrymycetales</taxon>
        <taxon>Dacrymycetaceae</taxon>
        <taxon>Calocera</taxon>
    </lineage>
</organism>
<feature type="transmembrane region" description="Helical" evidence="6">
    <location>
        <begin position="287"/>
        <end position="308"/>
    </location>
</feature>
<dbReference type="InterPro" id="IPR020846">
    <property type="entry name" value="MFS_dom"/>
</dbReference>
<evidence type="ECO:0000256" key="3">
    <source>
        <dbReference type="ARBA" id="ARBA00022692"/>
    </source>
</evidence>
<evidence type="ECO:0000313" key="9">
    <source>
        <dbReference type="Proteomes" id="UP000076842"/>
    </source>
</evidence>
<keyword evidence="3 6" id="KW-0812">Transmembrane</keyword>
<feature type="transmembrane region" description="Helical" evidence="6">
    <location>
        <begin position="421"/>
        <end position="441"/>
    </location>
</feature>
<feature type="transmembrane region" description="Helical" evidence="6">
    <location>
        <begin position="92"/>
        <end position="111"/>
    </location>
</feature>
<dbReference type="PANTHER" id="PTHR23508:SF10">
    <property type="entry name" value="CARBOXYLIC ACID TRANSPORTER PROTEIN HOMOLOG"/>
    <property type="match status" value="1"/>
</dbReference>
<gene>
    <name evidence="8" type="ORF">CALCODRAFT_521902</name>
</gene>
<evidence type="ECO:0000256" key="2">
    <source>
        <dbReference type="ARBA" id="ARBA00022448"/>
    </source>
</evidence>
<feature type="transmembrane region" description="Helical" evidence="6">
    <location>
        <begin position="245"/>
        <end position="267"/>
    </location>
</feature>
<dbReference type="FunCoup" id="A0A165CC49">
    <property type="interactions" value="32"/>
</dbReference>
<dbReference type="InParanoid" id="A0A165CC49"/>
<feature type="transmembrane region" description="Helical" evidence="6">
    <location>
        <begin position="171"/>
        <end position="191"/>
    </location>
</feature>
<evidence type="ECO:0000256" key="4">
    <source>
        <dbReference type="ARBA" id="ARBA00022989"/>
    </source>
</evidence>
<evidence type="ECO:0000313" key="8">
    <source>
        <dbReference type="EMBL" id="KZT50563.1"/>
    </source>
</evidence>
<protein>
    <submittedName>
        <fullName evidence="8">Putative metabolite transporter</fullName>
    </submittedName>
</protein>
<dbReference type="GO" id="GO:0005886">
    <property type="term" value="C:plasma membrane"/>
    <property type="evidence" value="ECO:0007669"/>
    <property type="project" value="TreeGrafter"/>
</dbReference>
<feature type="transmembrane region" description="Helical" evidence="6">
    <location>
        <begin position="315"/>
        <end position="335"/>
    </location>
</feature>
<keyword evidence="4 6" id="KW-1133">Transmembrane helix</keyword>
<name>A0A165CC49_9BASI</name>
<reference evidence="8 9" key="1">
    <citation type="journal article" date="2016" name="Mol. Biol. Evol.">
        <title>Comparative Genomics of Early-Diverging Mushroom-Forming Fungi Provides Insights into the Origins of Lignocellulose Decay Capabilities.</title>
        <authorList>
            <person name="Nagy L.G."/>
            <person name="Riley R."/>
            <person name="Tritt A."/>
            <person name="Adam C."/>
            <person name="Daum C."/>
            <person name="Floudas D."/>
            <person name="Sun H."/>
            <person name="Yadav J.S."/>
            <person name="Pangilinan J."/>
            <person name="Larsson K.H."/>
            <person name="Matsuura K."/>
            <person name="Barry K."/>
            <person name="Labutti K."/>
            <person name="Kuo R."/>
            <person name="Ohm R.A."/>
            <person name="Bhattacharya S.S."/>
            <person name="Shirouzu T."/>
            <person name="Yoshinaga Y."/>
            <person name="Martin F.M."/>
            <person name="Grigoriev I.V."/>
            <person name="Hibbett D.S."/>
        </authorList>
    </citation>
    <scope>NUCLEOTIDE SEQUENCE [LARGE SCALE GENOMIC DNA]</scope>
    <source>
        <strain evidence="8 9">HHB12733</strain>
    </source>
</reference>
<feature type="domain" description="Major facilitator superfamily (MFS) profile" evidence="7">
    <location>
        <begin position="22"/>
        <end position="445"/>
    </location>
</feature>
<dbReference type="PANTHER" id="PTHR23508">
    <property type="entry name" value="CARBOXYLIC ACID TRANSPORTER PROTEIN HOMOLOG"/>
    <property type="match status" value="1"/>
</dbReference>
<feature type="transmembrane region" description="Helical" evidence="6">
    <location>
        <begin position="197"/>
        <end position="218"/>
    </location>
</feature>
<dbReference type="Proteomes" id="UP000076842">
    <property type="component" value="Unassembled WGS sequence"/>
</dbReference>
<dbReference type="EMBL" id="KV424161">
    <property type="protein sequence ID" value="KZT50563.1"/>
    <property type="molecule type" value="Genomic_DNA"/>
</dbReference>
<dbReference type="STRING" id="1353952.A0A165CC49"/>
<dbReference type="OrthoDB" id="2261376at2759"/>
<proteinExistence type="predicted"/>
<feature type="transmembrane region" description="Helical" evidence="6">
    <location>
        <begin position="65"/>
        <end position="85"/>
    </location>
</feature>
<dbReference type="InterPro" id="IPR005828">
    <property type="entry name" value="MFS_sugar_transport-like"/>
</dbReference>
<evidence type="ECO:0000256" key="5">
    <source>
        <dbReference type="ARBA" id="ARBA00023136"/>
    </source>
</evidence>
<feature type="transmembrane region" description="Helical" evidence="6">
    <location>
        <begin position="341"/>
        <end position="361"/>
    </location>
</feature>
<evidence type="ECO:0000259" key="7">
    <source>
        <dbReference type="PROSITE" id="PS50850"/>
    </source>
</evidence>
<feature type="transmembrane region" description="Helical" evidence="6">
    <location>
        <begin position="382"/>
        <end position="401"/>
    </location>
</feature>
<accession>A0A165CC49</accession>
<dbReference type="Pfam" id="PF00083">
    <property type="entry name" value="Sugar_tr"/>
    <property type="match status" value="2"/>
</dbReference>
<dbReference type="GO" id="GO:0046943">
    <property type="term" value="F:carboxylic acid transmembrane transporter activity"/>
    <property type="evidence" value="ECO:0007669"/>
    <property type="project" value="TreeGrafter"/>
</dbReference>
<keyword evidence="5 6" id="KW-0472">Membrane</keyword>
<dbReference type="PROSITE" id="PS51257">
    <property type="entry name" value="PROKAR_LIPOPROTEIN"/>
    <property type="match status" value="1"/>
</dbReference>
<comment type="subcellular location">
    <subcellularLocation>
        <location evidence="1">Membrane</location>
        <topology evidence="1">Multi-pass membrane protein</topology>
    </subcellularLocation>
</comment>
<dbReference type="AlphaFoldDB" id="A0A165CC49"/>
<dbReference type="InterPro" id="IPR036259">
    <property type="entry name" value="MFS_trans_sf"/>
</dbReference>
<dbReference type="Gene3D" id="1.20.1250.20">
    <property type="entry name" value="MFS general substrate transporter like domains"/>
    <property type="match status" value="1"/>
</dbReference>